<dbReference type="KEGG" id="hch:HCH_04303"/>
<reference evidence="5 6" key="1">
    <citation type="journal article" date="2005" name="Nucleic Acids Res.">
        <title>Genomic blueprint of Hahella chejuensis, a marine microbe producing an algicidal agent.</title>
        <authorList>
            <person name="Jeong H."/>
            <person name="Yim J.H."/>
            <person name="Lee C."/>
            <person name="Choi S.-H."/>
            <person name="Park Y.K."/>
            <person name="Yoon S.H."/>
            <person name="Hur C.-G."/>
            <person name="Kang H.-Y."/>
            <person name="Kim D."/>
            <person name="Lee H.H."/>
            <person name="Park K.H."/>
            <person name="Park S.-H."/>
            <person name="Park H.-S."/>
            <person name="Lee H.K."/>
            <person name="Oh T.K."/>
            <person name="Kim J.F."/>
        </authorList>
    </citation>
    <scope>NUCLEOTIDE SEQUENCE [LARGE SCALE GENOMIC DNA]</scope>
    <source>
        <strain evidence="5 6">KCTC 2396</strain>
    </source>
</reference>
<dbReference type="PANTHER" id="PTHR44591:SF3">
    <property type="entry name" value="RESPONSE REGULATORY DOMAIN-CONTAINING PROTEIN"/>
    <property type="match status" value="1"/>
</dbReference>
<dbReference type="Pfam" id="PF00072">
    <property type="entry name" value="Response_reg"/>
    <property type="match status" value="1"/>
</dbReference>
<dbReference type="AlphaFoldDB" id="Q2SEB4"/>
<dbReference type="RefSeq" id="WP_011398077.1">
    <property type="nucleotide sequence ID" value="NC_007645.1"/>
</dbReference>
<dbReference type="InterPro" id="IPR001789">
    <property type="entry name" value="Sig_transdc_resp-reg_receiver"/>
</dbReference>
<evidence type="ECO:0000313" key="6">
    <source>
        <dbReference type="Proteomes" id="UP000000238"/>
    </source>
</evidence>
<dbReference type="InterPro" id="IPR011006">
    <property type="entry name" value="CheY-like_superfamily"/>
</dbReference>
<sequence length="252" mass="28450">MAQKTALIVDDSATARIMLAKVLNSMDVKTRQASSGEEALKLVPAERPDLIFLDHLMPGMDGFQTLKALKQNPETNQIPVIMYTSQNAMKYQEEAKALGAAGVITKQVDRERLYLLVEHVYMQQELARTEAGVNTVAEAIGQTPITTEHPTVPRKVVPLRPGQQKMEDHVEQRIATLRSELETQQNERYWKPLEELKKQNSRLRIALWAMIVVFILTGLKLNSLDSAFEAMQKEVNSARQVLNELIAIMEET</sequence>
<proteinExistence type="predicted"/>
<feature type="domain" description="Response regulatory" evidence="4">
    <location>
        <begin position="5"/>
        <end position="121"/>
    </location>
</feature>
<feature type="transmembrane region" description="Helical" evidence="3">
    <location>
        <begin position="205"/>
        <end position="221"/>
    </location>
</feature>
<evidence type="ECO:0000256" key="3">
    <source>
        <dbReference type="SAM" id="Phobius"/>
    </source>
</evidence>
<evidence type="ECO:0000256" key="2">
    <source>
        <dbReference type="PROSITE-ProRule" id="PRU00169"/>
    </source>
</evidence>
<keyword evidence="1 2" id="KW-0597">Phosphoprotein</keyword>
<evidence type="ECO:0000313" key="5">
    <source>
        <dbReference type="EMBL" id="ABC31010.1"/>
    </source>
</evidence>
<evidence type="ECO:0000256" key="1">
    <source>
        <dbReference type="ARBA" id="ARBA00022553"/>
    </source>
</evidence>
<keyword evidence="3" id="KW-0472">Membrane</keyword>
<keyword evidence="6" id="KW-1185">Reference proteome</keyword>
<keyword evidence="3" id="KW-0812">Transmembrane</keyword>
<accession>Q2SEB4</accession>
<dbReference type="Gene3D" id="3.40.50.2300">
    <property type="match status" value="1"/>
</dbReference>
<keyword evidence="3" id="KW-1133">Transmembrane helix</keyword>
<name>Q2SEB4_HAHCH</name>
<dbReference type="eggNOG" id="COG3706">
    <property type="taxonomic scope" value="Bacteria"/>
</dbReference>
<dbReference type="PROSITE" id="PS50110">
    <property type="entry name" value="RESPONSE_REGULATORY"/>
    <property type="match status" value="1"/>
</dbReference>
<dbReference type="STRING" id="349521.HCH_04303"/>
<dbReference type="EMBL" id="CP000155">
    <property type="protein sequence ID" value="ABC31010.1"/>
    <property type="molecule type" value="Genomic_DNA"/>
</dbReference>
<dbReference type="OrthoDB" id="8874570at2"/>
<evidence type="ECO:0000259" key="4">
    <source>
        <dbReference type="PROSITE" id="PS50110"/>
    </source>
</evidence>
<feature type="modified residue" description="4-aspartylphosphate" evidence="2">
    <location>
        <position position="54"/>
    </location>
</feature>
<dbReference type="HOGENOM" id="CLU_1123483_0_0_6"/>
<protein>
    <submittedName>
        <fullName evidence="5">FOG: CheY-like receiver</fullName>
    </submittedName>
</protein>
<dbReference type="SUPFAM" id="SSF52172">
    <property type="entry name" value="CheY-like"/>
    <property type="match status" value="1"/>
</dbReference>
<dbReference type="SMART" id="SM00448">
    <property type="entry name" value="REC"/>
    <property type="match status" value="1"/>
</dbReference>
<dbReference type="InterPro" id="IPR050595">
    <property type="entry name" value="Bact_response_regulator"/>
</dbReference>
<gene>
    <name evidence="5" type="ordered locus">HCH_04303</name>
</gene>
<dbReference type="PANTHER" id="PTHR44591">
    <property type="entry name" value="STRESS RESPONSE REGULATOR PROTEIN 1"/>
    <property type="match status" value="1"/>
</dbReference>
<organism evidence="5 6">
    <name type="scientific">Hahella chejuensis (strain KCTC 2396)</name>
    <dbReference type="NCBI Taxonomy" id="349521"/>
    <lineage>
        <taxon>Bacteria</taxon>
        <taxon>Pseudomonadati</taxon>
        <taxon>Pseudomonadota</taxon>
        <taxon>Gammaproteobacteria</taxon>
        <taxon>Oceanospirillales</taxon>
        <taxon>Hahellaceae</taxon>
        <taxon>Hahella</taxon>
    </lineage>
</organism>
<dbReference type="GO" id="GO:0000160">
    <property type="term" value="P:phosphorelay signal transduction system"/>
    <property type="evidence" value="ECO:0007669"/>
    <property type="project" value="InterPro"/>
</dbReference>
<dbReference type="Proteomes" id="UP000000238">
    <property type="component" value="Chromosome"/>
</dbReference>